<dbReference type="Proteomes" id="UP001055811">
    <property type="component" value="Linkage Group LG05"/>
</dbReference>
<gene>
    <name evidence="1" type="ORF">L2E82_29550</name>
</gene>
<reference evidence="1 2" key="2">
    <citation type="journal article" date="2022" name="Mol. Ecol. Resour.">
        <title>The genomes of chicory, endive, great burdock and yacon provide insights into Asteraceae paleo-polyploidization history and plant inulin production.</title>
        <authorList>
            <person name="Fan W."/>
            <person name="Wang S."/>
            <person name="Wang H."/>
            <person name="Wang A."/>
            <person name="Jiang F."/>
            <person name="Liu H."/>
            <person name="Zhao H."/>
            <person name="Xu D."/>
            <person name="Zhang Y."/>
        </authorList>
    </citation>
    <scope>NUCLEOTIDE SEQUENCE [LARGE SCALE GENOMIC DNA]</scope>
    <source>
        <strain evidence="2">cv. Punajuju</strain>
        <tissue evidence="1">Leaves</tissue>
    </source>
</reference>
<comment type="caution">
    <text evidence="1">The sequence shown here is derived from an EMBL/GenBank/DDBJ whole genome shotgun (WGS) entry which is preliminary data.</text>
</comment>
<keyword evidence="2" id="KW-1185">Reference proteome</keyword>
<dbReference type="EMBL" id="CM042013">
    <property type="protein sequence ID" value="KAI3739153.1"/>
    <property type="molecule type" value="Genomic_DNA"/>
</dbReference>
<proteinExistence type="predicted"/>
<accession>A0ACB9CY93</accession>
<organism evidence="1 2">
    <name type="scientific">Cichorium intybus</name>
    <name type="common">Chicory</name>
    <dbReference type="NCBI Taxonomy" id="13427"/>
    <lineage>
        <taxon>Eukaryota</taxon>
        <taxon>Viridiplantae</taxon>
        <taxon>Streptophyta</taxon>
        <taxon>Embryophyta</taxon>
        <taxon>Tracheophyta</taxon>
        <taxon>Spermatophyta</taxon>
        <taxon>Magnoliopsida</taxon>
        <taxon>eudicotyledons</taxon>
        <taxon>Gunneridae</taxon>
        <taxon>Pentapetalae</taxon>
        <taxon>asterids</taxon>
        <taxon>campanulids</taxon>
        <taxon>Asterales</taxon>
        <taxon>Asteraceae</taxon>
        <taxon>Cichorioideae</taxon>
        <taxon>Cichorieae</taxon>
        <taxon>Cichoriinae</taxon>
        <taxon>Cichorium</taxon>
    </lineage>
</organism>
<evidence type="ECO:0000313" key="2">
    <source>
        <dbReference type="Proteomes" id="UP001055811"/>
    </source>
</evidence>
<name>A0ACB9CY93_CICIN</name>
<protein>
    <submittedName>
        <fullName evidence="1">Uncharacterized protein</fullName>
    </submittedName>
</protein>
<evidence type="ECO:0000313" key="1">
    <source>
        <dbReference type="EMBL" id="KAI3739153.1"/>
    </source>
</evidence>
<reference evidence="2" key="1">
    <citation type="journal article" date="2022" name="Mol. Ecol. Resour.">
        <title>The genomes of chicory, endive, great burdock and yacon provide insights into Asteraceae palaeo-polyploidization history and plant inulin production.</title>
        <authorList>
            <person name="Fan W."/>
            <person name="Wang S."/>
            <person name="Wang H."/>
            <person name="Wang A."/>
            <person name="Jiang F."/>
            <person name="Liu H."/>
            <person name="Zhao H."/>
            <person name="Xu D."/>
            <person name="Zhang Y."/>
        </authorList>
    </citation>
    <scope>NUCLEOTIDE SEQUENCE [LARGE SCALE GENOMIC DNA]</scope>
    <source>
        <strain evidence="2">cv. Punajuju</strain>
    </source>
</reference>
<sequence length="171" mass="19075">MLYFAQLYYRLLFERHRILHSPIPKRRSSCSKPYLLCIIRSAIILCVYGLCDSPRLSRGPYLGIMTVCSAVSLLFVSVKASYVFTGSRSGFSGGDVALFVCLLSFAVGHIVVRLGIHGSVSFVQYCEVVFTGPENERSVLGNIVRQMFGKMLQRVGLRLSIQMEYVYAGPS</sequence>